<dbReference type="EMBL" id="NAJN01001374">
    <property type="protein sequence ID" value="TKA63634.1"/>
    <property type="molecule type" value="Genomic_DNA"/>
</dbReference>
<dbReference type="Proteomes" id="UP000308768">
    <property type="component" value="Unassembled WGS sequence"/>
</dbReference>
<feature type="compositionally biased region" description="Polar residues" evidence="1">
    <location>
        <begin position="53"/>
        <end position="63"/>
    </location>
</feature>
<feature type="region of interest" description="Disordered" evidence="1">
    <location>
        <begin position="53"/>
        <end position="148"/>
    </location>
</feature>
<reference evidence="2 3" key="1">
    <citation type="submission" date="2017-03" db="EMBL/GenBank/DDBJ databases">
        <title>Genomes of endolithic fungi from Antarctica.</title>
        <authorList>
            <person name="Coleine C."/>
            <person name="Masonjones S."/>
            <person name="Stajich J.E."/>
        </authorList>
    </citation>
    <scope>NUCLEOTIDE SEQUENCE [LARGE SCALE GENOMIC DNA]</scope>
    <source>
        <strain evidence="2 3">CCFEE 5187</strain>
    </source>
</reference>
<sequence>MPMNWDGEADLKLLLAILKTQNVTVDFDTVAQELSTPSVKASLVDWMSSRTELTLHHSTSRAASPSADGVAGPKQKVATPRKKKATEGDDEVESPAKKRKVATPQKPTVKDELTAALEPTEGVAVGDDGTAPRSTDEDLLTLVKTEKL</sequence>
<dbReference type="OrthoDB" id="5418867at2759"/>
<evidence type="ECO:0000256" key="1">
    <source>
        <dbReference type="SAM" id="MobiDB-lite"/>
    </source>
</evidence>
<evidence type="ECO:0000313" key="2">
    <source>
        <dbReference type="EMBL" id="TKA63634.1"/>
    </source>
</evidence>
<name>A0A4U0WKM1_9PEZI</name>
<comment type="caution">
    <text evidence="2">The sequence shown here is derived from an EMBL/GenBank/DDBJ whole genome shotgun (WGS) entry which is preliminary data.</text>
</comment>
<proteinExistence type="predicted"/>
<accession>A0A4U0WKM1</accession>
<dbReference type="AlphaFoldDB" id="A0A4U0WKM1"/>
<gene>
    <name evidence="2" type="ORF">B0A49_09957</name>
</gene>
<evidence type="ECO:0000313" key="3">
    <source>
        <dbReference type="Proteomes" id="UP000308768"/>
    </source>
</evidence>
<keyword evidence="3" id="KW-1185">Reference proteome</keyword>
<protein>
    <submittedName>
        <fullName evidence="2">Uncharacterized protein</fullName>
    </submittedName>
</protein>
<organism evidence="2 3">
    <name type="scientific">Cryomyces minteri</name>
    <dbReference type="NCBI Taxonomy" id="331657"/>
    <lineage>
        <taxon>Eukaryota</taxon>
        <taxon>Fungi</taxon>
        <taxon>Dikarya</taxon>
        <taxon>Ascomycota</taxon>
        <taxon>Pezizomycotina</taxon>
        <taxon>Dothideomycetes</taxon>
        <taxon>Dothideomycetes incertae sedis</taxon>
        <taxon>Cryomyces</taxon>
    </lineage>
</organism>